<accession>A0ABZ2LQ97</accession>
<feature type="region of interest" description="Disordered" evidence="1">
    <location>
        <begin position="57"/>
        <end position="77"/>
    </location>
</feature>
<feature type="region of interest" description="Disordered" evidence="1">
    <location>
        <begin position="166"/>
        <end position="187"/>
    </location>
</feature>
<proteinExistence type="predicted"/>
<evidence type="ECO:0000313" key="2">
    <source>
        <dbReference type="EMBL" id="WXB13068.1"/>
    </source>
</evidence>
<evidence type="ECO:0000256" key="1">
    <source>
        <dbReference type="SAM" id="MobiDB-lite"/>
    </source>
</evidence>
<feature type="region of interest" description="Disordered" evidence="1">
    <location>
        <begin position="1"/>
        <end position="36"/>
    </location>
</feature>
<dbReference type="RefSeq" id="WP_394822687.1">
    <property type="nucleotide sequence ID" value="NZ_CP089984.1"/>
</dbReference>
<keyword evidence="3" id="KW-1185">Reference proteome</keyword>
<evidence type="ECO:0000313" key="3">
    <source>
        <dbReference type="Proteomes" id="UP001370348"/>
    </source>
</evidence>
<reference evidence="2 3" key="1">
    <citation type="submission" date="2021-12" db="EMBL/GenBank/DDBJ databases">
        <title>Discovery of the Pendulisporaceae a myxobacterial family with distinct sporulation behavior and unique specialized metabolism.</title>
        <authorList>
            <person name="Garcia R."/>
            <person name="Popoff A."/>
            <person name="Bader C.D."/>
            <person name="Loehr J."/>
            <person name="Walesch S."/>
            <person name="Walt C."/>
            <person name="Boldt J."/>
            <person name="Bunk B."/>
            <person name="Haeckl F.J.F.P.J."/>
            <person name="Gunesch A.P."/>
            <person name="Birkelbach J."/>
            <person name="Nuebel U."/>
            <person name="Pietschmann T."/>
            <person name="Bach T."/>
            <person name="Mueller R."/>
        </authorList>
    </citation>
    <scope>NUCLEOTIDE SEQUENCE [LARGE SCALE GENOMIC DNA]</scope>
    <source>
        <strain evidence="2 3">MSr11954</strain>
    </source>
</reference>
<dbReference type="EMBL" id="CP089984">
    <property type="protein sequence ID" value="WXB13068.1"/>
    <property type="molecule type" value="Genomic_DNA"/>
</dbReference>
<dbReference type="Proteomes" id="UP001370348">
    <property type="component" value="Chromosome"/>
</dbReference>
<name>A0ABZ2LQ97_9BACT</name>
<feature type="region of interest" description="Disordered" evidence="1">
    <location>
        <begin position="103"/>
        <end position="134"/>
    </location>
</feature>
<feature type="compositionally biased region" description="Pro residues" evidence="1">
    <location>
        <begin position="1"/>
        <end position="33"/>
    </location>
</feature>
<gene>
    <name evidence="2" type="ORF">LZC94_35110</name>
</gene>
<protein>
    <submittedName>
        <fullName evidence="2">Uncharacterized protein</fullName>
    </submittedName>
</protein>
<sequence length="187" mass="18286">MPAPPPPAPEPVAATPPPAPPEPPPPPPAPEPPAISVSALKITPKGGKVKAIEVAADGSITADSKPVGKVSGDSVQDASGTTLLSVSKDGSVSGGTAPAGLKFGAGDELASDDGAKITVNDDGTITHTKPKAKKADTIAKVDGGSSAAKREAALVAYAWLVAKPPAAAPAKGAAHTEKPKAGEKPKK</sequence>
<organism evidence="2 3">
    <name type="scientific">Pendulispora albinea</name>
    <dbReference type="NCBI Taxonomy" id="2741071"/>
    <lineage>
        <taxon>Bacteria</taxon>
        <taxon>Pseudomonadati</taxon>
        <taxon>Myxococcota</taxon>
        <taxon>Myxococcia</taxon>
        <taxon>Myxococcales</taxon>
        <taxon>Sorangiineae</taxon>
        <taxon>Pendulisporaceae</taxon>
        <taxon>Pendulispora</taxon>
    </lineage>
</organism>
<feature type="compositionally biased region" description="Basic and acidic residues" evidence="1">
    <location>
        <begin position="174"/>
        <end position="187"/>
    </location>
</feature>